<evidence type="ECO:0000256" key="3">
    <source>
        <dbReference type="ARBA" id="ARBA00022528"/>
    </source>
</evidence>
<accession>A0A218XET2</accession>
<keyword evidence="7 10" id="KW-0472">Membrane</keyword>
<proteinExistence type="inferred from homology"/>
<comment type="similarity">
    <text evidence="2">Belongs to the psbW family.</text>
</comment>
<evidence type="ECO:0000256" key="7">
    <source>
        <dbReference type="ARBA" id="ARBA00023136"/>
    </source>
</evidence>
<keyword evidence="8" id="KW-0604">Photosystem II</keyword>
<feature type="transmembrane region" description="Helical" evidence="10">
    <location>
        <begin position="54"/>
        <end position="73"/>
    </location>
</feature>
<evidence type="ECO:0000256" key="6">
    <source>
        <dbReference type="ARBA" id="ARBA00023078"/>
    </source>
</evidence>
<evidence type="ECO:0000256" key="9">
    <source>
        <dbReference type="ARBA" id="ARBA00031756"/>
    </source>
</evidence>
<gene>
    <name evidence="11" type="ORF">CDL15_Pgr012731</name>
    <name evidence="12" type="ORF">CRG98_022305</name>
</gene>
<comment type="subcellular location">
    <subcellularLocation>
        <location evidence="1">Plastid</location>
        <location evidence="1">Chloroplast thylakoid membrane</location>
        <topology evidence="1">Single-pass membrane protein</topology>
    </subcellularLocation>
</comment>
<dbReference type="STRING" id="22663.A0A218XET2"/>
<protein>
    <recommendedName>
        <fullName evidence="9">PSII 6.1 kDa protein</fullName>
    </recommendedName>
</protein>
<keyword evidence="3" id="KW-0150">Chloroplast</keyword>
<keyword evidence="4" id="KW-0602">Photosynthesis</keyword>
<sequence>MRGGGKAKDWVNQDHGSILFAAVSSAAISSPALVDERMSTEGMSGLPFWLSNNLVGWILFGVFGLIWSFYTICRALTKMRSLDSPSKPCVLHVTLHSMV</sequence>
<dbReference type="GO" id="GO:0015979">
    <property type="term" value="P:photosynthesis"/>
    <property type="evidence" value="ECO:0007669"/>
    <property type="project" value="UniProtKB-KW"/>
</dbReference>
<dbReference type="EMBL" id="PGOL01001513">
    <property type="protein sequence ID" value="PKI57306.1"/>
    <property type="molecule type" value="Genomic_DNA"/>
</dbReference>
<keyword evidence="14" id="KW-1185">Reference proteome</keyword>
<dbReference type="InterPro" id="IPR009806">
    <property type="entry name" value="PSII_PsbW_class2"/>
</dbReference>
<keyword evidence="10" id="KW-0812">Transmembrane</keyword>
<name>A0A218XET2_PUNGR</name>
<keyword evidence="6" id="KW-0793">Thylakoid</keyword>
<dbReference type="GO" id="GO:0009523">
    <property type="term" value="C:photosystem II"/>
    <property type="evidence" value="ECO:0007669"/>
    <property type="project" value="UniProtKB-KW"/>
</dbReference>
<dbReference type="Proteomes" id="UP000233551">
    <property type="component" value="Unassembled WGS sequence"/>
</dbReference>
<evidence type="ECO:0000256" key="10">
    <source>
        <dbReference type="SAM" id="Phobius"/>
    </source>
</evidence>
<reference evidence="11" key="2">
    <citation type="submission" date="2017-06" db="EMBL/GenBank/DDBJ databases">
        <title>The pomegranate genome and the genomics of punicalagin biosynthesis.</title>
        <authorList>
            <person name="Xu C."/>
        </authorList>
    </citation>
    <scope>NUCLEOTIDE SEQUENCE [LARGE SCALE GENOMIC DNA]</scope>
    <source>
        <tissue evidence="11">Fresh leaf</tissue>
    </source>
</reference>
<evidence type="ECO:0000313" key="13">
    <source>
        <dbReference type="Proteomes" id="UP000197138"/>
    </source>
</evidence>
<dbReference type="GO" id="GO:0042549">
    <property type="term" value="P:photosystem II stabilization"/>
    <property type="evidence" value="ECO:0007669"/>
    <property type="project" value="TreeGrafter"/>
</dbReference>
<evidence type="ECO:0000256" key="8">
    <source>
        <dbReference type="ARBA" id="ARBA00023276"/>
    </source>
</evidence>
<reference evidence="13" key="1">
    <citation type="journal article" date="2017" name="Plant J.">
        <title>The pomegranate (Punica granatum L.) genome and the genomics of punicalagin biosynthesis.</title>
        <authorList>
            <person name="Qin G."/>
            <person name="Xu C."/>
            <person name="Ming R."/>
            <person name="Tang H."/>
            <person name="Guyot R."/>
            <person name="Kramer E.M."/>
            <person name="Hu Y."/>
            <person name="Yi X."/>
            <person name="Qi Y."/>
            <person name="Xu X."/>
            <person name="Gao Z."/>
            <person name="Pan H."/>
            <person name="Jian J."/>
            <person name="Tian Y."/>
            <person name="Yue Z."/>
            <person name="Xu Y."/>
        </authorList>
    </citation>
    <scope>NUCLEOTIDE SEQUENCE [LARGE SCALE GENOMIC DNA]</scope>
    <source>
        <strain evidence="13">cv. Dabenzi</strain>
    </source>
</reference>
<dbReference type="Pfam" id="PF07123">
    <property type="entry name" value="PsbW"/>
    <property type="match status" value="1"/>
</dbReference>
<dbReference type="EMBL" id="MTKT01001932">
    <property type="protein sequence ID" value="OWM83250.1"/>
    <property type="molecule type" value="Genomic_DNA"/>
</dbReference>
<comment type="caution">
    <text evidence="11">The sequence shown here is derived from an EMBL/GenBank/DDBJ whole genome shotgun (WGS) entry which is preliminary data.</text>
</comment>
<evidence type="ECO:0000256" key="1">
    <source>
        <dbReference type="ARBA" id="ARBA00004581"/>
    </source>
</evidence>
<dbReference type="PANTHER" id="PTHR34552:SF12">
    <property type="entry name" value="PHOTOSYSTEM II REACTION CENTER W PROTEIN, CHLOROPLASTIC"/>
    <property type="match status" value="1"/>
</dbReference>
<evidence type="ECO:0000256" key="5">
    <source>
        <dbReference type="ARBA" id="ARBA00022640"/>
    </source>
</evidence>
<keyword evidence="10" id="KW-1133">Transmembrane helix</keyword>
<evidence type="ECO:0000313" key="12">
    <source>
        <dbReference type="EMBL" id="PKI57306.1"/>
    </source>
</evidence>
<dbReference type="Proteomes" id="UP000197138">
    <property type="component" value="Unassembled WGS sequence"/>
</dbReference>
<keyword evidence="5" id="KW-0934">Plastid</keyword>
<reference evidence="12 14" key="3">
    <citation type="submission" date="2017-11" db="EMBL/GenBank/DDBJ databases">
        <title>De-novo sequencing of pomegranate (Punica granatum L.) genome.</title>
        <authorList>
            <person name="Akparov Z."/>
            <person name="Amiraslanov A."/>
            <person name="Hajiyeva S."/>
            <person name="Abbasov M."/>
            <person name="Kaur K."/>
            <person name="Hamwieh A."/>
            <person name="Solovyev V."/>
            <person name="Salamov A."/>
            <person name="Braich B."/>
            <person name="Kosarev P."/>
            <person name="Mahmoud A."/>
            <person name="Hajiyev E."/>
            <person name="Babayeva S."/>
            <person name="Izzatullayeva V."/>
            <person name="Mammadov A."/>
            <person name="Mammadov A."/>
            <person name="Sharifova S."/>
            <person name="Ojaghi J."/>
            <person name="Eynullazada K."/>
            <person name="Bayramov B."/>
            <person name="Abdulazimova A."/>
            <person name="Shahmuradov I."/>
        </authorList>
    </citation>
    <scope>NUCLEOTIDE SEQUENCE [LARGE SCALE GENOMIC DNA]</scope>
    <source>
        <strain evidence="12">AG2017</strain>
        <strain evidence="14">cv. AG2017</strain>
        <tissue evidence="12">Leaf</tissue>
    </source>
</reference>
<evidence type="ECO:0000256" key="4">
    <source>
        <dbReference type="ARBA" id="ARBA00022531"/>
    </source>
</evidence>
<evidence type="ECO:0000313" key="14">
    <source>
        <dbReference type="Proteomes" id="UP000233551"/>
    </source>
</evidence>
<evidence type="ECO:0000256" key="2">
    <source>
        <dbReference type="ARBA" id="ARBA00010395"/>
    </source>
</evidence>
<dbReference type="AlphaFoldDB" id="A0A218XET2"/>
<dbReference type="PANTHER" id="PTHR34552">
    <property type="entry name" value="PHOTOSYSTEM II REACTION CENTER W PROTEIN, CHLOROPLASTIC"/>
    <property type="match status" value="1"/>
</dbReference>
<evidence type="ECO:0000313" key="11">
    <source>
        <dbReference type="EMBL" id="OWM83250.1"/>
    </source>
</evidence>
<organism evidence="11 13">
    <name type="scientific">Punica granatum</name>
    <name type="common">Pomegranate</name>
    <dbReference type="NCBI Taxonomy" id="22663"/>
    <lineage>
        <taxon>Eukaryota</taxon>
        <taxon>Viridiplantae</taxon>
        <taxon>Streptophyta</taxon>
        <taxon>Embryophyta</taxon>
        <taxon>Tracheophyta</taxon>
        <taxon>Spermatophyta</taxon>
        <taxon>Magnoliopsida</taxon>
        <taxon>eudicotyledons</taxon>
        <taxon>Gunneridae</taxon>
        <taxon>Pentapetalae</taxon>
        <taxon>rosids</taxon>
        <taxon>malvids</taxon>
        <taxon>Myrtales</taxon>
        <taxon>Lythraceae</taxon>
        <taxon>Punica</taxon>
    </lineage>
</organism>
<dbReference type="GO" id="GO:0009535">
    <property type="term" value="C:chloroplast thylakoid membrane"/>
    <property type="evidence" value="ECO:0007669"/>
    <property type="project" value="UniProtKB-SubCell"/>
</dbReference>